<name>A0A9Q1GTT3_9CARY</name>
<gene>
    <name evidence="2" type="ORF">Cgig2_032229</name>
</gene>
<dbReference type="Proteomes" id="UP001153076">
    <property type="component" value="Unassembled WGS sequence"/>
</dbReference>
<keyword evidence="3" id="KW-1185">Reference proteome</keyword>
<proteinExistence type="predicted"/>
<feature type="domain" description="Ycf2 N-terminal" evidence="1">
    <location>
        <begin position="11"/>
        <end position="167"/>
    </location>
</feature>
<organism evidence="2 3">
    <name type="scientific">Carnegiea gigantea</name>
    <dbReference type="NCBI Taxonomy" id="171969"/>
    <lineage>
        <taxon>Eukaryota</taxon>
        <taxon>Viridiplantae</taxon>
        <taxon>Streptophyta</taxon>
        <taxon>Embryophyta</taxon>
        <taxon>Tracheophyta</taxon>
        <taxon>Spermatophyta</taxon>
        <taxon>Magnoliopsida</taxon>
        <taxon>eudicotyledons</taxon>
        <taxon>Gunneridae</taxon>
        <taxon>Pentapetalae</taxon>
        <taxon>Caryophyllales</taxon>
        <taxon>Cactineae</taxon>
        <taxon>Cactaceae</taxon>
        <taxon>Cactoideae</taxon>
        <taxon>Echinocereeae</taxon>
        <taxon>Carnegiea</taxon>
    </lineage>
</organism>
<accession>A0A9Q1GTT3</accession>
<reference evidence="2" key="1">
    <citation type="submission" date="2022-04" db="EMBL/GenBank/DDBJ databases">
        <title>Carnegiea gigantea Genome sequencing and assembly v2.</title>
        <authorList>
            <person name="Copetti D."/>
            <person name="Sanderson M.J."/>
            <person name="Burquez A."/>
            <person name="Wojciechowski M.F."/>
        </authorList>
    </citation>
    <scope>NUCLEOTIDE SEQUENCE</scope>
    <source>
        <strain evidence="2">SGP5-SGP5p</strain>
        <tissue evidence="2">Aerial part</tissue>
    </source>
</reference>
<dbReference type="AlphaFoldDB" id="A0A9Q1GTT3"/>
<dbReference type="OrthoDB" id="1896775at2759"/>
<evidence type="ECO:0000313" key="2">
    <source>
        <dbReference type="EMBL" id="KAJ8425429.1"/>
    </source>
</evidence>
<dbReference type="EMBL" id="JAKOGI010001474">
    <property type="protein sequence ID" value="KAJ8425429.1"/>
    <property type="molecule type" value="Genomic_DNA"/>
</dbReference>
<dbReference type="Pfam" id="PF05695">
    <property type="entry name" value="Ycf2"/>
    <property type="match status" value="1"/>
</dbReference>
<comment type="caution">
    <text evidence="2">The sequence shown here is derived from an EMBL/GenBank/DDBJ whole genome shotgun (WGS) entry which is preliminary data.</text>
</comment>
<evidence type="ECO:0000259" key="1">
    <source>
        <dbReference type="Pfam" id="PF05695"/>
    </source>
</evidence>
<protein>
    <recommendedName>
        <fullName evidence="1">Ycf2 N-terminal domain-containing protein</fullName>
    </recommendedName>
</protein>
<evidence type="ECO:0000313" key="3">
    <source>
        <dbReference type="Proteomes" id="UP001153076"/>
    </source>
</evidence>
<dbReference type="InterPro" id="IPR056777">
    <property type="entry name" value="Ycf2_N"/>
</dbReference>
<sequence>MGIIVVDTPDQKKSIFERLLPIPMNSVGPRNDTLEKSFRSSNMIVSLLFLPKGKKVSESCFLDPKESTWFLPITKKCIMLESNWGSWWWRNWIGKRRDSSCKISTETVVGIEISFKEKDIKYLKFLFVYYLDDPIHKDHDWELFDRLSLRNIINLNSGQLFEILVKH</sequence>